<evidence type="ECO:0000256" key="2">
    <source>
        <dbReference type="ARBA" id="ARBA00023157"/>
    </source>
</evidence>
<evidence type="ECO:0000313" key="4">
    <source>
        <dbReference type="EMBL" id="CAF4196062.1"/>
    </source>
</evidence>
<dbReference type="Proteomes" id="UP000663844">
    <property type="component" value="Unassembled WGS sequence"/>
</dbReference>
<evidence type="ECO:0000256" key="1">
    <source>
        <dbReference type="ARBA" id="ARBA00022729"/>
    </source>
</evidence>
<reference evidence="4" key="1">
    <citation type="submission" date="2021-02" db="EMBL/GenBank/DDBJ databases">
        <authorList>
            <person name="Nowell W R."/>
        </authorList>
    </citation>
    <scope>NUCLEOTIDE SEQUENCE</scope>
</reference>
<sequence>TTSSAITVAPQCSSYTLINDTTRSVNVTTSGNCDDSFFGSHAKWFRFVGVGGTQIPTSPVPIYRCNADAPGWYAGQMPTNPNTTTNGTVCFNWDSDNCNWNISISVTNCGSYYVYQLSTPPTCNLRYCTEMPAVLTADTTKAPIQATTTMAPTTTRIHTSVAPTTTRAIQTSVALTTTRPVQTSVALTTTAIQTSVAPTTTRIETTVIPATTEIQTTMAPTTTAIQTSVAPTTTRIQTSVAPITTATQTNVLPTTTRIQTTVVPVTTAIQTTVSPITTATQTTVPPTTTRVQTTVVATTTEIQTTEASTTTEIRKEQITSMATSTVSTINSSNQLNKKIISLNI</sequence>
<dbReference type="EMBL" id="CAJOAZ010009043">
    <property type="protein sequence ID" value="CAF4196062.1"/>
    <property type="molecule type" value="Genomic_DNA"/>
</dbReference>
<keyword evidence="2" id="KW-1015">Disulfide bond</keyword>
<dbReference type="Pfam" id="PF23283">
    <property type="entry name" value="D8C_UMOD"/>
    <property type="match status" value="1"/>
</dbReference>
<gene>
    <name evidence="4" type="ORF">OXD698_LOCUS40566</name>
</gene>
<dbReference type="SUPFAM" id="SSF58113">
    <property type="entry name" value="Apolipoprotein A-I"/>
    <property type="match status" value="1"/>
</dbReference>
<proteinExistence type="predicted"/>
<feature type="domain" description="UMOD/GP2/OIT3-like D8C" evidence="3">
    <location>
        <begin position="51"/>
        <end position="129"/>
    </location>
</feature>
<name>A0A820ANK3_9BILA</name>
<dbReference type="AlphaFoldDB" id="A0A820ANK3"/>
<feature type="non-terminal residue" evidence="4">
    <location>
        <position position="1"/>
    </location>
</feature>
<comment type="caution">
    <text evidence="4">The sequence shown here is derived from an EMBL/GenBank/DDBJ whole genome shotgun (WGS) entry which is preliminary data.</text>
</comment>
<dbReference type="Gene3D" id="1.20.120.20">
    <property type="entry name" value="Apolipoprotein"/>
    <property type="match status" value="1"/>
</dbReference>
<accession>A0A820ANK3</accession>
<keyword evidence="1" id="KW-0732">Signal</keyword>
<dbReference type="InterPro" id="IPR057774">
    <property type="entry name" value="D8C_UMOD/GP2/OIT3-like"/>
</dbReference>
<evidence type="ECO:0000313" key="5">
    <source>
        <dbReference type="Proteomes" id="UP000663844"/>
    </source>
</evidence>
<protein>
    <recommendedName>
        <fullName evidence="3">UMOD/GP2/OIT3-like D8C domain-containing protein</fullName>
    </recommendedName>
</protein>
<organism evidence="4 5">
    <name type="scientific">Adineta steineri</name>
    <dbReference type="NCBI Taxonomy" id="433720"/>
    <lineage>
        <taxon>Eukaryota</taxon>
        <taxon>Metazoa</taxon>
        <taxon>Spiralia</taxon>
        <taxon>Gnathifera</taxon>
        <taxon>Rotifera</taxon>
        <taxon>Eurotatoria</taxon>
        <taxon>Bdelloidea</taxon>
        <taxon>Adinetida</taxon>
        <taxon>Adinetidae</taxon>
        <taxon>Adineta</taxon>
    </lineage>
</organism>
<evidence type="ECO:0000259" key="3">
    <source>
        <dbReference type="Pfam" id="PF23283"/>
    </source>
</evidence>